<dbReference type="EMBL" id="FP929055">
    <property type="protein sequence ID" value="CBL25443.1"/>
    <property type="molecule type" value="Genomic_DNA"/>
</dbReference>
<evidence type="ECO:0000313" key="2">
    <source>
        <dbReference type="Proteomes" id="UP000008956"/>
    </source>
</evidence>
<protein>
    <submittedName>
        <fullName evidence="1">Uncharacterized protein</fullName>
    </submittedName>
</protein>
<evidence type="ECO:0000313" key="1">
    <source>
        <dbReference type="EMBL" id="CBL25443.1"/>
    </source>
</evidence>
<organism evidence="1 2">
    <name type="scientific">[Ruminococcus] torques L2-14</name>
    <dbReference type="NCBI Taxonomy" id="657313"/>
    <lineage>
        <taxon>Bacteria</taxon>
        <taxon>Bacillati</taxon>
        <taxon>Bacillota</taxon>
        <taxon>Clostridia</taxon>
        <taxon>Lachnospirales</taxon>
        <taxon>Lachnospiraceae</taxon>
        <taxon>Mediterraneibacter</taxon>
    </lineage>
</organism>
<reference evidence="1 2" key="2">
    <citation type="submission" date="2010-03" db="EMBL/GenBank/DDBJ databases">
        <authorList>
            <person name="Pajon A."/>
        </authorList>
    </citation>
    <scope>NUCLEOTIDE SEQUENCE [LARGE SCALE GENOMIC DNA]</scope>
    <source>
        <strain evidence="1 2">L2-14</strain>
    </source>
</reference>
<dbReference type="Proteomes" id="UP000008956">
    <property type="component" value="Chromosome"/>
</dbReference>
<proteinExistence type="predicted"/>
<reference evidence="1 2" key="1">
    <citation type="submission" date="2010-03" db="EMBL/GenBank/DDBJ databases">
        <title>The genome sequence of Ruminococcus torques L2-14.</title>
        <authorList>
            <consortium name="metaHIT consortium -- http://www.metahit.eu/"/>
            <person name="Pajon A."/>
            <person name="Turner K."/>
            <person name="Parkhill J."/>
            <person name="Duncan S."/>
            <person name="Flint H."/>
        </authorList>
    </citation>
    <scope>NUCLEOTIDE SEQUENCE [LARGE SCALE GENOMIC DNA]</scope>
    <source>
        <strain evidence="1 2">L2-14</strain>
    </source>
</reference>
<dbReference type="HOGENOM" id="CLU_3348269_0_0_9"/>
<dbReference type="AlphaFoldDB" id="D4M2I1"/>
<dbReference type="KEGG" id="rto:RTO_07210"/>
<gene>
    <name evidence="1" type="ORF">RTO_07210</name>
</gene>
<accession>D4M2I1</accession>
<sequence length="37" mass="4448">MAKKQIKKLSQRLERLYVHQILHTLIVQRTILKIGLH</sequence>
<name>D4M2I1_9FIRM</name>